<keyword evidence="2" id="KW-1185">Reference proteome</keyword>
<dbReference type="Proteomes" id="UP000280405">
    <property type="component" value="Unassembled WGS sequence"/>
</dbReference>
<comment type="caution">
    <text evidence="1">The sequence shown here is derived from an EMBL/GenBank/DDBJ whole genome shotgun (WGS) entry which is preliminary data.</text>
</comment>
<reference evidence="1 2" key="1">
    <citation type="submission" date="2018-09" db="EMBL/GenBank/DDBJ databases">
        <title>The draft genome of Acinetobacter spp. strains.</title>
        <authorList>
            <person name="Qin J."/>
            <person name="Feng Y."/>
            <person name="Zong Z."/>
        </authorList>
    </citation>
    <scope>NUCLEOTIDE SEQUENCE [LARGE SCALE GENOMIC DNA]</scope>
    <source>
        <strain evidence="1 2">WCHAc060115</strain>
    </source>
</reference>
<dbReference type="RefSeq" id="WP_120384727.1">
    <property type="nucleotide sequence ID" value="NZ_RAXT01000035.1"/>
</dbReference>
<accession>A0A3A8ERC1</accession>
<dbReference type="OrthoDB" id="5020258at2"/>
<sequence>MTLLNDAEIRPQLISWLNGKAIKPQMILNEVTISDGSARPDIIAIYSYSHCYEIKGDNDQIERISKQLAYYQASFKKNTLITTHKHLKKALELLPSFWGIIVAIPLDNRSIIFKYARKSSYNPSYRKDIASKILWKEEMQKLLKKKSISFNSRSTRFDLIELIKSSSTSNEVDEFVCNSLLNRKISQHI</sequence>
<evidence type="ECO:0008006" key="3">
    <source>
        <dbReference type="Google" id="ProtNLM"/>
    </source>
</evidence>
<gene>
    <name evidence="1" type="ORF">D7V20_13560</name>
</gene>
<dbReference type="AlphaFoldDB" id="A0A3A8ERC1"/>
<dbReference type="NCBIfam" id="NF033832">
    <property type="entry name" value="sce7726_fam"/>
    <property type="match status" value="1"/>
</dbReference>
<protein>
    <recommendedName>
        <fullName evidence="3">Sce7726 family protein</fullName>
    </recommendedName>
</protein>
<name>A0A3A8ERC1_9GAMM</name>
<dbReference type="EMBL" id="RAXT01000035">
    <property type="protein sequence ID" value="RKG36748.1"/>
    <property type="molecule type" value="Genomic_DNA"/>
</dbReference>
<evidence type="ECO:0000313" key="2">
    <source>
        <dbReference type="Proteomes" id="UP000280405"/>
    </source>
</evidence>
<organism evidence="1 2">
    <name type="scientific">Acinetobacter rongchengensis</name>
    <dbReference type="NCBI Taxonomy" id="2419601"/>
    <lineage>
        <taxon>Bacteria</taxon>
        <taxon>Pseudomonadati</taxon>
        <taxon>Pseudomonadota</taxon>
        <taxon>Gammaproteobacteria</taxon>
        <taxon>Moraxellales</taxon>
        <taxon>Moraxellaceae</taxon>
        <taxon>Acinetobacter</taxon>
    </lineage>
</organism>
<evidence type="ECO:0000313" key="1">
    <source>
        <dbReference type="EMBL" id="RKG36748.1"/>
    </source>
</evidence>
<dbReference type="InterPro" id="IPR047729">
    <property type="entry name" value="Sce7726-like"/>
</dbReference>
<proteinExistence type="predicted"/>